<evidence type="ECO:0000256" key="1">
    <source>
        <dbReference type="SAM" id="Phobius"/>
    </source>
</evidence>
<dbReference type="EMBL" id="CP054706">
    <property type="protein sequence ID" value="QQK81490.1"/>
    <property type="molecule type" value="Genomic_DNA"/>
</dbReference>
<feature type="transmembrane region" description="Helical" evidence="1">
    <location>
        <begin position="6"/>
        <end position="26"/>
    </location>
</feature>
<dbReference type="RefSeq" id="WP_200085916.1">
    <property type="nucleotide sequence ID" value="NZ_CP054706.1"/>
</dbReference>
<proteinExistence type="predicted"/>
<feature type="transmembrane region" description="Helical" evidence="1">
    <location>
        <begin position="38"/>
        <end position="58"/>
    </location>
</feature>
<dbReference type="AlphaFoldDB" id="A0A7T6ZDX6"/>
<dbReference type="Proteomes" id="UP000595349">
    <property type="component" value="Chromosome"/>
</dbReference>
<evidence type="ECO:0000313" key="2">
    <source>
        <dbReference type="EMBL" id="QQK81490.1"/>
    </source>
</evidence>
<sequence>MGNLPGLLLSFGFLFIVFLLLLFFVLKGFHQIVSMHKFLRINIMAIIGMGAVIIIGFLKNFYSITFMLVIPLAIQLFCIRNIVLHYRGRKY</sequence>
<keyword evidence="1" id="KW-1133">Transmembrane helix</keyword>
<feature type="transmembrane region" description="Helical" evidence="1">
    <location>
        <begin position="64"/>
        <end position="83"/>
    </location>
</feature>
<evidence type="ECO:0000313" key="3">
    <source>
        <dbReference type="Proteomes" id="UP000595349"/>
    </source>
</evidence>
<keyword evidence="3" id="KW-1185">Reference proteome</keyword>
<protein>
    <submittedName>
        <fullName evidence="2">Uncharacterized protein</fullName>
    </submittedName>
</protein>
<name>A0A7T6ZDX6_9BACI</name>
<keyword evidence="1" id="KW-0472">Membrane</keyword>
<keyword evidence="1" id="KW-0812">Transmembrane</keyword>
<organism evidence="2 3">
    <name type="scientific">Salicibibacter cibi</name>
    <dbReference type="NCBI Taxonomy" id="2743001"/>
    <lineage>
        <taxon>Bacteria</taxon>
        <taxon>Bacillati</taxon>
        <taxon>Bacillota</taxon>
        <taxon>Bacilli</taxon>
        <taxon>Bacillales</taxon>
        <taxon>Bacillaceae</taxon>
        <taxon>Salicibibacter</taxon>
    </lineage>
</organism>
<gene>
    <name evidence="2" type="ORF">HUG20_17270</name>
</gene>
<accession>A0A7T6ZDX6</accession>
<reference evidence="2 3" key="1">
    <citation type="submission" date="2020-06" db="EMBL/GenBank/DDBJ databases">
        <title>Genomic analysis of Salicibibacter sp. NKC21-4.</title>
        <authorList>
            <person name="Oh Y.J."/>
        </authorList>
    </citation>
    <scope>NUCLEOTIDE SEQUENCE [LARGE SCALE GENOMIC DNA]</scope>
    <source>
        <strain evidence="2 3">NKC21-4</strain>
    </source>
</reference>
<dbReference type="KEGG" id="scib:HUG20_17270"/>